<dbReference type="RefSeq" id="WP_089397290.1">
    <property type="nucleotide sequence ID" value="NZ_FZOT01000001.1"/>
</dbReference>
<evidence type="ECO:0000256" key="2">
    <source>
        <dbReference type="SAM" id="SignalP"/>
    </source>
</evidence>
<feature type="compositionally biased region" description="Polar residues" evidence="1">
    <location>
        <begin position="61"/>
        <end position="105"/>
    </location>
</feature>
<dbReference type="EMBL" id="FZOT01000001">
    <property type="protein sequence ID" value="SNS10626.1"/>
    <property type="molecule type" value="Genomic_DNA"/>
</dbReference>
<accession>A0A239BRX1</accession>
<name>A0A239BRX1_9BURK</name>
<proteinExistence type="predicted"/>
<evidence type="ECO:0000256" key="1">
    <source>
        <dbReference type="SAM" id="MobiDB-lite"/>
    </source>
</evidence>
<organism evidence="3 4">
    <name type="scientific">Noviherbaspirillum humi</name>
    <dbReference type="NCBI Taxonomy" id="1688639"/>
    <lineage>
        <taxon>Bacteria</taxon>
        <taxon>Pseudomonadati</taxon>
        <taxon>Pseudomonadota</taxon>
        <taxon>Betaproteobacteria</taxon>
        <taxon>Burkholderiales</taxon>
        <taxon>Oxalobacteraceae</taxon>
        <taxon>Noviherbaspirillum</taxon>
    </lineage>
</organism>
<keyword evidence="4" id="KW-1185">Reference proteome</keyword>
<sequence>MKIVEFALALGLAFTLAACDKAGTPPKPTTSSTGNTDSGSVALAPGAVPPSDATMKPTAPATGSGNAATPTQANPTPLTKEQEQSSLPHTGQVNNHSTPDTTSAK</sequence>
<dbReference type="OrthoDB" id="8780340at2"/>
<dbReference type="AlphaFoldDB" id="A0A239BRX1"/>
<feature type="region of interest" description="Disordered" evidence="1">
    <location>
        <begin position="20"/>
        <end position="105"/>
    </location>
</feature>
<feature type="chain" id="PRO_5012263581" description="Lipoprotein-attachment site-containing protein" evidence="2">
    <location>
        <begin position="18"/>
        <end position="105"/>
    </location>
</feature>
<feature type="signal peptide" evidence="2">
    <location>
        <begin position="1"/>
        <end position="17"/>
    </location>
</feature>
<dbReference type="PROSITE" id="PS51257">
    <property type="entry name" value="PROKAR_LIPOPROTEIN"/>
    <property type="match status" value="1"/>
</dbReference>
<feature type="compositionally biased region" description="Low complexity" evidence="1">
    <location>
        <begin position="29"/>
        <end position="40"/>
    </location>
</feature>
<evidence type="ECO:0000313" key="3">
    <source>
        <dbReference type="EMBL" id="SNS10626.1"/>
    </source>
</evidence>
<evidence type="ECO:0000313" key="4">
    <source>
        <dbReference type="Proteomes" id="UP000198284"/>
    </source>
</evidence>
<keyword evidence="2" id="KW-0732">Signal</keyword>
<evidence type="ECO:0008006" key="5">
    <source>
        <dbReference type="Google" id="ProtNLM"/>
    </source>
</evidence>
<reference evidence="3 4" key="1">
    <citation type="submission" date="2017-06" db="EMBL/GenBank/DDBJ databases">
        <authorList>
            <person name="Kim H.J."/>
            <person name="Triplett B.A."/>
        </authorList>
    </citation>
    <scope>NUCLEOTIDE SEQUENCE [LARGE SCALE GENOMIC DNA]</scope>
    <source>
        <strain evidence="3 4">U15</strain>
    </source>
</reference>
<dbReference type="Proteomes" id="UP000198284">
    <property type="component" value="Unassembled WGS sequence"/>
</dbReference>
<protein>
    <recommendedName>
        <fullName evidence="5">Lipoprotein-attachment site-containing protein</fullName>
    </recommendedName>
</protein>
<gene>
    <name evidence="3" type="ORF">SAMN06265795_10146</name>
</gene>